<dbReference type="Gene3D" id="2.60.120.380">
    <property type="match status" value="3"/>
</dbReference>
<dbReference type="Gene3D" id="3.90.70.10">
    <property type="entry name" value="Cysteine proteinases"/>
    <property type="match status" value="1"/>
</dbReference>
<dbReference type="SUPFAM" id="SSF116846">
    <property type="entry name" value="MIT domain"/>
    <property type="match status" value="2"/>
</dbReference>
<dbReference type="PANTHER" id="PTHR46143:SF1">
    <property type="entry name" value="CALPAIN-7"/>
    <property type="match status" value="1"/>
</dbReference>
<comment type="caution">
    <text evidence="8">The sequence shown here is derived from an EMBL/GenBank/DDBJ whole genome shotgun (WGS) entry which is preliminary data.</text>
</comment>
<dbReference type="SMART" id="SM00720">
    <property type="entry name" value="calpain_III"/>
    <property type="match status" value="1"/>
</dbReference>
<keyword evidence="2 5" id="KW-0645">Protease</keyword>
<dbReference type="GO" id="GO:0006508">
    <property type="term" value="P:proteolysis"/>
    <property type="evidence" value="ECO:0007669"/>
    <property type="project" value="UniProtKB-KW"/>
</dbReference>
<dbReference type="SUPFAM" id="SSF54001">
    <property type="entry name" value="Cysteine proteinases"/>
    <property type="match status" value="1"/>
</dbReference>
<dbReference type="InterPro" id="IPR036181">
    <property type="entry name" value="MIT_dom_sf"/>
</dbReference>
<comment type="similarity">
    <text evidence="1">Belongs to the peptidase C2 family. PalB/RIM13 subfamily.</text>
</comment>
<dbReference type="Gene3D" id="1.20.58.80">
    <property type="entry name" value="Phosphotransferase system, lactose/cellobiose-type IIA subunit"/>
    <property type="match status" value="2"/>
</dbReference>
<dbReference type="InterPro" id="IPR022683">
    <property type="entry name" value="Calpain_III"/>
</dbReference>
<feature type="active site" evidence="5">
    <location>
        <position position="381"/>
    </location>
</feature>
<keyword evidence="9" id="KW-1185">Reference proteome</keyword>
<dbReference type="Proteomes" id="UP000612746">
    <property type="component" value="Unassembled WGS sequence"/>
</dbReference>
<evidence type="ECO:0000256" key="2">
    <source>
        <dbReference type="ARBA" id="ARBA00022670"/>
    </source>
</evidence>
<gene>
    <name evidence="8" type="ORF">INT44_004575</name>
</gene>
<dbReference type="PANTHER" id="PTHR46143">
    <property type="entry name" value="CALPAIN-7"/>
    <property type="match status" value="1"/>
</dbReference>
<dbReference type="SUPFAM" id="SSF49758">
    <property type="entry name" value="Calpain large subunit, middle domain (domain III)"/>
    <property type="match status" value="3"/>
</dbReference>
<protein>
    <recommendedName>
        <fullName evidence="7">Calpain catalytic domain-containing protein</fullName>
    </recommendedName>
</protein>
<dbReference type="Pfam" id="PF01067">
    <property type="entry name" value="Calpain_III"/>
    <property type="match status" value="1"/>
</dbReference>
<dbReference type="Pfam" id="PF04212">
    <property type="entry name" value="MIT"/>
    <property type="match status" value="1"/>
</dbReference>
<organism evidence="8 9">
    <name type="scientific">Umbelopsis vinacea</name>
    <dbReference type="NCBI Taxonomy" id="44442"/>
    <lineage>
        <taxon>Eukaryota</taxon>
        <taxon>Fungi</taxon>
        <taxon>Fungi incertae sedis</taxon>
        <taxon>Mucoromycota</taxon>
        <taxon>Mucoromycotina</taxon>
        <taxon>Umbelopsidomycetes</taxon>
        <taxon>Umbelopsidales</taxon>
        <taxon>Umbelopsidaceae</taxon>
        <taxon>Umbelopsis</taxon>
    </lineage>
</organism>
<dbReference type="AlphaFoldDB" id="A0A8H7QD16"/>
<feature type="region of interest" description="Disordered" evidence="6">
    <location>
        <begin position="249"/>
        <end position="272"/>
    </location>
</feature>
<dbReference type="InterPro" id="IPR001300">
    <property type="entry name" value="Peptidase_C2_calpain_cat"/>
</dbReference>
<dbReference type="EMBL" id="JAEPRA010000001">
    <property type="protein sequence ID" value="KAG2189433.1"/>
    <property type="molecule type" value="Genomic_DNA"/>
</dbReference>
<dbReference type="OrthoDB" id="167576at2759"/>
<accession>A0A8H7QD16</accession>
<keyword evidence="4 5" id="KW-0788">Thiol protease</keyword>
<evidence type="ECO:0000259" key="7">
    <source>
        <dbReference type="PROSITE" id="PS50203"/>
    </source>
</evidence>
<dbReference type="PROSITE" id="PS50203">
    <property type="entry name" value="CALPAIN_CAT"/>
    <property type="match status" value="1"/>
</dbReference>
<evidence type="ECO:0000256" key="5">
    <source>
        <dbReference type="PROSITE-ProRule" id="PRU00239"/>
    </source>
</evidence>
<feature type="active site" evidence="5">
    <location>
        <position position="611"/>
    </location>
</feature>
<keyword evidence="3 5" id="KW-0378">Hydrolase</keyword>
<evidence type="ECO:0000313" key="8">
    <source>
        <dbReference type="EMBL" id="KAG2189433.1"/>
    </source>
</evidence>
<reference evidence="8" key="1">
    <citation type="submission" date="2020-12" db="EMBL/GenBank/DDBJ databases">
        <title>Metabolic potential, ecology and presence of endohyphal bacteria is reflected in genomic diversity of Mucoromycotina.</title>
        <authorList>
            <person name="Muszewska A."/>
            <person name="Okrasinska A."/>
            <person name="Steczkiewicz K."/>
            <person name="Drgas O."/>
            <person name="Orlowska M."/>
            <person name="Perlinska-Lenart U."/>
            <person name="Aleksandrzak-Piekarczyk T."/>
            <person name="Szatraj K."/>
            <person name="Zielenkiewicz U."/>
            <person name="Pilsyk S."/>
            <person name="Malc E."/>
            <person name="Mieczkowski P."/>
            <person name="Kruszewska J.S."/>
            <person name="Biernat P."/>
            <person name="Pawlowska J."/>
        </authorList>
    </citation>
    <scope>NUCLEOTIDE SEQUENCE</scope>
    <source>
        <strain evidence="8">WA0000051536</strain>
    </source>
</reference>
<name>A0A8H7QD16_9FUNG</name>
<feature type="domain" description="Calpain catalytic" evidence="7">
    <location>
        <begin position="326"/>
        <end position="673"/>
    </location>
</feature>
<evidence type="ECO:0000256" key="6">
    <source>
        <dbReference type="SAM" id="MobiDB-lite"/>
    </source>
</evidence>
<feature type="compositionally biased region" description="Low complexity" evidence="6">
    <location>
        <begin position="255"/>
        <end position="264"/>
    </location>
</feature>
<feature type="active site" evidence="5">
    <location>
        <position position="605"/>
    </location>
</feature>
<dbReference type="InterPro" id="IPR007330">
    <property type="entry name" value="MIT_dom"/>
</dbReference>
<dbReference type="InterPro" id="IPR022682">
    <property type="entry name" value="Calpain_domain_III"/>
</dbReference>
<evidence type="ECO:0000256" key="4">
    <source>
        <dbReference type="ARBA" id="ARBA00022807"/>
    </source>
</evidence>
<evidence type="ECO:0000256" key="3">
    <source>
        <dbReference type="ARBA" id="ARBA00022801"/>
    </source>
</evidence>
<dbReference type="SMART" id="SM00230">
    <property type="entry name" value="CysPc"/>
    <property type="match status" value="1"/>
</dbReference>
<evidence type="ECO:0000313" key="9">
    <source>
        <dbReference type="Proteomes" id="UP000612746"/>
    </source>
</evidence>
<dbReference type="InterPro" id="IPR051297">
    <property type="entry name" value="PalB/RIM13"/>
</dbReference>
<dbReference type="InterPro" id="IPR036213">
    <property type="entry name" value="Calpain_III_sf"/>
</dbReference>
<dbReference type="GO" id="GO:0004198">
    <property type="term" value="F:calcium-dependent cysteine-type endopeptidase activity"/>
    <property type="evidence" value="ECO:0007669"/>
    <property type="project" value="InterPro"/>
</dbReference>
<dbReference type="Pfam" id="PF00648">
    <property type="entry name" value="Peptidase_C2"/>
    <property type="match status" value="1"/>
</dbReference>
<dbReference type="InterPro" id="IPR038765">
    <property type="entry name" value="Papain-like_cys_pep_sf"/>
</dbReference>
<evidence type="ECO:0000256" key="1">
    <source>
        <dbReference type="ARBA" id="ARBA00010193"/>
    </source>
</evidence>
<feature type="region of interest" description="Disordered" evidence="6">
    <location>
        <begin position="133"/>
        <end position="163"/>
    </location>
</feature>
<sequence>MSELTWKLCYLKDRIALSLRGKPKCCMAHYRRPSTTSSGPHVRELETQELYREAFDVACHAVQLDNSGMHAEAREAYIDAIQLLDRLLIQKSDSNHEGERQLIIQKSQEYSSRAEQLYRYSFTAVISSHPDASQHAITHDRKSHKGKVAGGPLDSKHPDNDQSWVPKSDIDILMEKAYFTLDQAILNEEKDFTDHSLELYKDAASNFLKVYRKLPKDDPRCHNCHELCMQALNKVEELKKTDTTNGLLAPQKEFSPSISSASSSHNAKSITNNHGATPLGGLKCKEDENSMKKLSSAEIEILKLTSNVNSKLFLPWVDESDLREKFTYDELFIDPDGSLPLSALQRAKFGGWKRPSEIMRNPKMIELVSSSALVQDVVTDCSFVASLCVSAAASLGIRRFLIGLSAVQLITSCIYPQNKFGQPCYNPSGKYMIKLHYNGIKRKVRSTGCLHVYGNSILVTLQPSTSLFAAVVDDLLPVSRDGTLMCTFSTNHEELWAPIIEKAVSSDLIAFIVYPYVPTTYALPTLQYMKLMGGYDFPGSNSGIDLYTLTGWIPEHIFVEDKDFVASNVWHRLMGGQKYGDVLVTISTGEMSEESAAERGLVPTHAYAVKNPWSHLRWKGPYSHMDTERWNPELMKALNYDPSSAMQFDDGIFWIDFESVCENFVSIHLNWNPELFMYRWALHIPWHCDVGPKKDTYNLGYNPQFKLVVKVPEKKTSAVWLLMSKHITVTEPKNTDFITLHVYNDTNGERVYHHGKAFKEGTYVNSPHILIRFNAPSGTSTYTIVFSQHEKLKTLYFSLKAFSFSQFELTDVPQTYSIEQKVWRFTISVIHVLDLPPLLIIHDNPQISGRWTDQSSGGNASNASFMNNPQWKLTIPPPPESNGQQKCGIIIMLEAPKTFAIHLLLVEGGKRVASFSPREVVSQTNSYQHGFCCCELRDIKPGSYTIIASTYEPGLVGDFLLTIASNTHYTVDSIPVEGAGMFRKVINGEWIVGYNAMGCSTYRNYHRNPRYHLEIRELTTVRVRLQTDGIEPIPPTNVTIYEKHPTAVFGREIATSGPYTNVVQGVATGDTVLTQNAYGYVIVFATHQKDVAGKFISFVYSDRPVNVRPDKITPM</sequence>
<proteinExistence type="inferred from homology"/>